<dbReference type="InterPro" id="IPR016181">
    <property type="entry name" value="Acyl_CoA_acyltransferase"/>
</dbReference>
<evidence type="ECO:0000313" key="5">
    <source>
        <dbReference type="EMBL" id="WAH37850.1"/>
    </source>
</evidence>
<name>A0ABY6Z765_9BACL</name>
<evidence type="ECO:0000256" key="3">
    <source>
        <dbReference type="ARBA" id="ARBA00038502"/>
    </source>
</evidence>
<feature type="domain" description="N-acetyltransferase" evidence="4">
    <location>
        <begin position="10"/>
        <end position="172"/>
    </location>
</feature>
<evidence type="ECO:0000313" key="6">
    <source>
        <dbReference type="Proteomes" id="UP001164803"/>
    </source>
</evidence>
<keyword evidence="1" id="KW-0808">Transferase</keyword>
<reference evidence="5" key="1">
    <citation type="submission" date="2022-08" db="EMBL/GenBank/DDBJ databases">
        <title>Alicyclobacillus dauci DSM2870, complete genome.</title>
        <authorList>
            <person name="Wang Q."/>
            <person name="Cai R."/>
            <person name="Wang Z."/>
        </authorList>
    </citation>
    <scope>NUCLEOTIDE SEQUENCE</scope>
    <source>
        <strain evidence="5">DSM 28700</strain>
    </source>
</reference>
<protein>
    <submittedName>
        <fullName evidence="5">GNAT family N-acetyltransferase</fullName>
    </submittedName>
</protein>
<dbReference type="Proteomes" id="UP001164803">
    <property type="component" value="Chromosome"/>
</dbReference>
<dbReference type="Pfam" id="PF13302">
    <property type="entry name" value="Acetyltransf_3"/>
    <property type="match status" value="1"/>
</dbReference>
<dbReference type="PANTHER" id="PTHR43792">
    <property type="entry name" value="GNAT FAMILY, PUTATIVE (AFU_ORTHOLOGUE AFUA_3G00765)-RELATED-RELATED"/>
    <property type="match status" value="1"/>
</dbReference>
<organism evidence="5 6">
    <name type="scientific">Alicyclobacillus dauci</name>
    <dbReference type="NCBI Taxonomy" id="1475485"/>
    <lineage>
        <taxon>Bacteria</taxon>
        <taxon>Bacillati</taxon>
        <taxon>Bacillota</taxon>
        <taxon>Bacilli</taxon>
        <taxon>Bacillales</taxon>
        <taxon>Alicyclobacillaceae</taxon>
        <taxon>Alicyclobacillus</taxon>
    </lineage>
</organism>
<dbReference type="PROSITE" id="PS51186">
    <property type="entry name" value="GNAT"/>
    <property type="match status" value="1"/>
</dbReference>
<dbReference type="EMBL" id="CP104064">
    <property type="protein sequence ID" value="WAH37850.1"/>
    <property type="molecule type" value="Genomic_DNA"/>
</dbReference>
<sequence>MENEKAISLKPLHEANVGDIVTLYQQNRSFLAPYEPTRSVVYFTEPGQLEIQQKAQDLWLNDTAYTFVICESATGELVGRVTLSNVARGAWQSCTIGYFISEKVNGRGYATEAVRLAVDFAFSQAGLHRVQAAIMPRNERSIRVIKKAGFIREGLARYYLNIHDVWEDHEIFSITRENWPL</sequence>
<evidence type="ECO:0000256" key="2">
    <source>
        <dbReference type="ARBA" id="ARBA00023315"/>
    </source>
</evidence>
<gene>
    <name evidence="5" type="ORF">NZD86_04925</name>
</gene>
<comment type="similarity">
    <text evidence="3">Belongs to the acetyltransferase family. RimJ subfamily.</text>
</comment>
<accession>A0ABY6Z765</accession>
<dbReference type="InterPro" id="IPR051531">
    <property type="entry name" value="N-acetyltransferase"/>
</dbReference>
<evidence type="ECO:0000259" key="4">
    <source>
        <dbReference type="PROSITE" id="PS51186"/>
    </source>
</evidence>
<proteinExistence type="inferred from homology"/>
<dbReference type="SUPFAM" id="SSF55729">
    <property type="entry name" value="Acyl-CoA N-acyltransferases (Nat)"/>
    <property type="match status" value="1"/>
</dbReference>
<evidence type="ECO:0000256" key="1">
    <source>
        <dbReference type="ARBA" id="ARBA00022679"/>
    </source>
</evidence>
<dbReference type="PANTHER" id="PTHR43792:SF8">
    <property type="entry name" value="[RIBOSOMAL PROTEIN US5]-ALANINE N-ACETYLTRANSFERASE"/>
    <property type="match status" value="1"/>
</dbReference>
<dbReference type="RefSeq" id="WP_268045381.1">
    <property type="nucleotide sequence ID" value="NZ_CP104064.1"/>
</dbReference>
<dbReference type="InterPro" id="IPR000182">
    <property type="entry name" value="GNAT_dom"/>
</dbReference>
<keyword evidence="2" id="KW-0012">Acyltransferase</keyword>
<keyword evidence="6" id="KW-1185">Reference proteome</keyword>
<dbReference type="Gene3D" id="3.40.630.30">
    <property type="match status" value="1"/>
</dbReference>